<dbReference type="EMBL" id="CAFBQP010000119">
    <property type="protein sequence ID" value="CAB5067940.1"/>
    <property type="molecule type" value="Genomic_DNA"/>
</dbReference>
<evidence type="ECO:0000313" key="2">
    <source>
        <dbReference type="EMBL" id="CAB5067940.1"/>
    </source>
</evidence>
<organism evidence="2">
    <name type="scientific">freshwater metagenome</name>
    <dbReference type="NCBI Taxonomy" id="449393"/>
    <lineage>
        <taxon>unclassified sequences</taxon>
        <taxon>metagenomes</taxon>
        <taxon>ecological metagenomes</taxon>
    </lineage>
</organism>
<gene>
    <name evidence="2" type="ORF">UFOPK4306_02231</name>
</gene>
<proteinExistence type="predicted"/>
<dbReference type="AlphaFoldDB" id="A0A6J7UPM7"/>
<feature type="region of interest" description="Disordered" evidence="1">
    <location>
        <begin position="193"/>
        <end position="219"/>
    </location>
</feature>
<reference evidence="2" key="1">
    <citation type="submission" date="2020-05" db="EMBL/GenBank/DDBJ databases">
        <authorList>
            <person name="Chiriac C."/>
            <person name="Salcher M."/>
            <person name="Ghai R."/>
            <person name="Kavagutti S V."/>
        </authorList>
    </citation>
    <scope>NUCLEOTIDE SEQUENCE</scope>
</reference>
<name>A0A6J7UPM7_9ZZZZ</name>
<sequence length="219" mass="24405">MEEQAGSTQPVVLVELAGRTRANGEGANKQIERLPDRVRVRERPEVAPALPLAPTGNHCARPLLVLTHGEERIALVVPETNVEPRSVLLDQRVLEHQRLDLVANLDPLHRLGGSHHLGRARVQVARVLEIVGQTTPQRRRLADVDHPALRVLELVRAGGLRDRPCRRSLNHCRCSTACGRRGCRRETGPCGWPGSRRSARACPHPRSCRRPNPPRDRGR</sequence>
<accession>A0A6J7UPM7</accession>
<protein>
    <submittedName>
        <fullName evidence="2">Unannotated protein</fullName>
    </submittedName>
</protein>
<evidence type="ECO:0000256" key="1">
    <source>
        <dbReference type="SAM" id="MobiDB-lite"/>
    </source>
</evidence>